<dbReference type="InterPro" id="IPR008876">
    <property type="entry name" value="TraY"/>
</dbReference>
<dbReference type="EMBL" id="BLXO01000004">
    <property type="protein sequence ID" value="GFN46544.1"/>
    <property type="molecule type" value="Genomic_DNA"/>
</dbReference>
<comment type="similarity">
    <text evidence="2">Belongs to the TraY family.</text>
</comment>
<reference evidence="7 8" key="1">
    <citation type="submission" date="2020-06" db="EMBL/GenBank/DDBJ databases">
        <title>The genome sequence of Candidatus Regiella insecticola strain Tut.</title>
        <authorList>
            <person name="Nikoh N."/>
            <person name="Tsuchida T."/>
            <person name="Koga R."/>
            <person name="Oshima K."/>
            <person name="Hattori M."/>
            <person name="Fukatsu T."/>
        </authorList>
    </citation>
    <scope>NUCLEOTIDE SEQUENCE [LARGE SCALE GENOMIC DNA]</scope>
    <source>
        <strain evidence="7 8">Tut</strain>
    </source>
</reference>
<protein>
    <recommendedName>
        <fullName evidence="3">Relaxosome protein TraY</fullName>
    </recommendedName>
</protein>
<name>A0A6L2ZQ76_9ENTR</name>
<evidence type="ECO:0000256" key="5">
    <source>
        <dbReference type="ARBA" id="ARBA00022971"/>
    </source>
</evidence>
<evidence type="ECO:0000256" key="2">
    <source>
        <dbReference type="ARBA" id="ARBA00007183"/>
    </source>
</evidence>
<evidence type="ECO:0000256" key="6">
    <source>
        <dbReference type="ARBA" id="ARBA00023125"/>
    </source>
</evidence>
<evidence type="ECO:0000256" key="1">
    <source>
        <dbReference type="ARBA" id="ARBA00004496"/>
    </source>
</evidence>
<gene>
    <name evidence="7" type="ORF">RINTU1_22230</name>
</gene>
<dbReference type="Pfam" id="PF05509">
    <property type="entry name" value="TraY"/>
    <property type="match status" value="1"/>
</dbReference>
<proteinExistence type="inferred from homology"/>
<evidence type="ECO:0000313" key="7">
    <source>
        <dbReference type="EMBL" id="GFN46544.1"/>
    </source>
</evidence>
<dbReference type="GO" id="GO:0003677">
    <property type="term" value="F:DNA binding"/>
    <property type="evidence" value="ECO:0007669"/>
    <property type="project" value="UniProtKB-KW"/>
</dbReference>
<keyword evidence="5" id="KW-0184">Conjugation</keyword>
<sequence>MNFKEWESESNIEATETGTMVTVKISATANSLLTISALKSKRSKKCESELRLEDHLRKFSSISSIGVTEKRE</sequence>
<dbReference type="AlphaFoldDB" id="A0A6L2ZQ76"/>
<organism evidence="7 8">
    <name type="scientific">Candidatus Regiella insecticola</name>
    <dbReference type="NCBI Taxonomy" id="138073"/>
    <lineage>
        <taxon>Bacteria</taxon>
        <taxon>Pseudomonadati</taxon>
        <taxon>Pseudomonadota</taxon>
        <taxon>Gammaproteobacteria</taxon>
        <taxon>Enterobacterales</taxon>
        <taxon>Enterobacteriaceae</taxon>
        <taxon>aphid secondary symbionts</taxon>
        <taxon>Candidatus Regiella</taxon>
    </lineage>
</organism>
<keyword evidence="4" id="KW-0963">Cytoplasm</keyword>
<keyword evidence="6" id="KW-0238">DNA-binding</keyword>
<evidence type="ECO:0000256" key="4">
    <source>
        <dbReference type="ARBA" id="ARBA00022490"/>
    </source>
</evidence>
<evidence type="ECO:0000313" key="8">
    <source>
        <dbReference type="Proteomes" id="UP000504714"/>
    </source>
</evidence>
<dbReference type="Proteomes" id="UP000504714">
    <property type="component" value="Unassembled WGS sequence"/>
</dbReference>
<comment type="subcellular location">
    <subcellularLocation>
        <location evidence="1">Cytoplasm</location>
    </subcellularLocation>
</comment>
<dbReference type="GO" id="GO:0005737">
    <property type="term" value="C:cytoplasm"/>
    <property type="evidence" value="ECO:0007669"/>
    <property type="project" value="UniProtKB-SubCell"/>
</dbReference>
<comment type="caution">
    <text evidence="7">The sequence shown here is derived from an EMBL/GenBank/DDBJ whole genome shotgun (WGS) entry which is preliminary data.</text>
</comment>
<accession>A0A6L2ZQ76</accession>
<evidence type="ECO:0000256" key="3">
    <source>
        <dbReference type="ARBA" id="ARBA00020541"/>
    </source>
</evidence>